<organism evidence="1 2">
    <name type="scientific">Lutimaribacter degradans</name>
    <dbReference type="NCBI Taxonomy" id="2945989"/>
    <lineage>
        <taxon>Bacteria</taxon>
        <taxon>Pseudomonadati</taxon>
        <taxon>Pseudomonadota</taxon>
        <taxon>Alphaproteobacteria</taxon>
        <taxon>Rhodobacterales</taxon>
        <taxon>Roseobacteraceae</taxon>
        <taxon>Lutimaribacter</taxon>
    </lineage>
</organism>
<comment type="caution">
    <text evidence="1">The sequence shown here is derived from an EMBL/GenBank/DDBJ whole genome shotgun (WGS) entry which is preliminary data.</text>
</comment>
<proteinExistence type="predicted"/>
<evidence type="ECO:0000313" key="1">
    <source>
        <dbReference type="EMBL" id="MCM2563769.1"/>
    </source>
</evidence>
<dbReference type="EMBL" id="JAMQGO010000017">
    <property type="protein sequence ID" value="MCM2563769.1"/>
    <property type="molecule type" value="Genomic_DNA"/>
</dbReference>
<dbReference type="Proteomes" id="UP001203036">
    <property type="component" value="Unassembled WGS sequence"/>
</dbReference>
<evidence type="ECO:0000313" key="2">
    <source>
        <dbReference type="Proteomes" id="UP001203036"/>
    </source>
</evidence>
<gene>
    <name evidence="1" type="ORF">M8744_16600</name>
</gene>
<name>A0ACC6A1Z0_9RHOB</name>
<reference evidence="1" key="1">
    <citation type="submission" date="2022-06" db="EMBL/GenBank/DDBJ databases">
        <title>Lutimaribacter sp. EGI FJ00013, a novel bacterium isolated from a salt lake sediment enrichment.</title>
        <authorList>
            <person name="Gao L."/>
            <person name="Fang B.-Z."/>
            <person name="Li W.-J."/>
        </authorList>
    </citation>
    <scope>NUCLEOTIDE SEQUENCE</scope>
    <source>
        <strain evidence="1">EGI FJ00013</strain>
    </source>
</reference>
<keyword evidence="2" id="KW-1185">Reference proteome</keyword>
<protein>
    <submittedName>
        <fullName evidence="1">dTDP-4-dehydrorhamnose 3,5-epimerase family protein</fullName>
    </submittedName>
</protein>
<accession>A0ACC6A1Z0</accession>
<sequence>MRFDPTPIAGVFAVSAEPHRDARGSFRRLWCRESFSRAGLEFLPVQSSLSTNHRRHTLRGLHWQAPPHEEQKLVRCARGAVWDVAVDLRPDQPTYLHWHAERLDAEGDRALFLPRGVAHGFLTLTDGAEVEYLIDTAHAPDGARGARWNDPAFAITWPSEPAVISDKDRSWPDHGCA</sequence>